<dbReference type="AlphaFoldDB" id="A0A930BQW7"/>
<dbReference type="InterPro" id="IPR009057">
    <property type="entry name" value="Homeodomain-like_sf"/>
</dbReference>
<dbReference type="Proteomes" id="UP000718593">
    <property type="component" value="Unassembled WGS sequence"/>
</dbReference>
<dbReference type="PRINTS" id="PR00032">
    <property type="entry name" value="HTHARAC"/>
</dbReference>
<evidence type="ECO:0000256" key="2">
    <source>
        <dbReference type="ARBA" id="ARBA00023015"/>
    </source>
</evidence>
<evidence type="ECO:0000313" key="8">
    <source>
        <dbReference type="Proteomes" id="UP000718593"/>
    </source>
</evidence>
<feature type="domain" description="HTH araC/xylS-type" evidence="6">
    <location>
        <begin position="176"/>
        <end position="273"/>
    </location>
</feature>
<dbReference type="InterPro" id="IPR014710">
    <property type="entry name" value="RmlC-like_jellyroll"/>
</dbReference>
<evidence type="ECO:0000313" key="7">
    <source>
        <dbReference type="EMBL" id="MBF1164558.1"/>
    </source>
</evidence>
<dbReference type="EMBL" id="JABZMI010000083">
    <property type="protein sequence ID" value="MBF1164558.1"/>
    <property type="molecule type" value="Genomic_DNA"/>
</dbReference>
<reference evidence="7" key="1">
    <citation type="submission" date="2020-04" db="EMBL/GenBank/DDBJ databases">
        <title>Deep metagenomics examines the oral microbiome during advanced dental caries in children, revealing novel taxa and co-occurrences with host molecules.</title>
        <authorList>
            <person name="Baker J.L."/>
            <person name="Morton J.T."/>
            <person name="Dinis M."/>
            <person name="Alvarez R."/>
            <person name="Tran N.C."/>
            <person name="Knight R."/>
            <person name="Edlund A."/>
        </authorList>
    </citation>
    <scope>NUCLEOTIDE SEQUENCE</scope>
    <source>
        <strain evidence="7">JCVI_32_bin.24</strain>
    </source>
</reference>
<sequence>MPANAKMPTNIAKRTARGLSERQLSALKTLPRALYGQAETLPNQALRHRHSHPWGQLAYAAEGVIEVHTDAGRFVAPPQRAIWIPPGIAHRVTCGPATCIRSLYIQADIAGWASDRCRVIVVSPLLREMIRHFSQLPVEYAEQGPDGRFATVLLETIGQADEVELMLPLPRSPLLQELCHSLHKRPEEKHRLAEWADRAGVSEKTLSRLFVRETGLSFRHWRQRMRLLGALPALERGDSVTDVALACGYDSLSAFIAAFKKQFNCTPGNFPQSG</sequence>
<keyword evidence="1" id="KW-0678">Repressor</keyword>
<keyword evidence="4" id="KW-0010">Activator</keyword>
<evidence type="ECO:0000256" key="4">
    <source>
        <dbReference type="ARBA" id="ARBA00023159"/>
    </source>
</evidence>
<dbReference type="Gene3D" id="2.60.120.10">
    <property type="entry name" value="Jelly Rolls"/>
    <property type="match status" value="1"/>
</dbReference>
<dbReference type="GO" id="GO:0003700">
    <property type="term" value="F:DNA-binding transcription factor activity"/>
    <property type="evidence" value="ECO:0007669"/>
    <property type="project" value="InterPro"/>
</dbReference>
<dbReference type="PANTHER" id="PTHR11019">
    <property type="entry name" value="HTH-TYPE TRANSCRIPTIONAL REGULATOR NIMR"/>
    <property type="match status" value="1"/>
</dbReference>
<dbReference type="FunFam" id="1.10.10.60:FF:000132">
    <property type="entry name" value="AraC family transcriptional regulator"/>
    <property type="match status" value="1"/>
</dbReference>
<dbReference type="PANTHER" id="PTHR11019:SF159">
    <property type="entry name" value="TRANSCRIPTIONAL REGULATOR-RELATED"/>
    <property type="match status" value="1"/>
</dbReference>
<dbReference type="GO" id="GO:0043565">
    <property type="term" value="F:sequence-specific DNA binding"/>
    <property type="evidence" value="ECO:0007669"/>
    <property type="project" value="InterPro"/>
</dbReference>
<evidence type="ECO:0000256" key="5">
    <source>
        <dbReference type="ARBA" id="ARBA00023163"/>
    </source>
</evidence>
<dbReference type="PROSITE" id="PS01124">
    <property type="entry name" value="HTH_ARAC_FAMILY_2"/>
    <property type="match status" value="1"/>
</dbReference>
<dbReference type="Gene3D" id="1.10.10.60">
    <property type="entry name" value="Homeodomain-like"/>
    <property type="match status" value="2"/>
</dbReference>
<dbReference type="SUPFAM" id="SSF51182">
    <property type="entry name" value="RmlC-like cupins"/>
    <property type="match status" value="1"/>
</dbReference>
<dbReference type="SUPFAM" id="SSF46689">
    <property type="entry name" value="Homeodomain-like"/>
    <property type="match status" value="1"/>
</dbReference>
<proteinExistence type="predicted"/>
<keyword evidence="5" id="KW-0804">Transcription</keyword>
<gene>
    <name evidence="7" type="ORF">HXL68_05915</name>
</gene>
<dbReference type="InterPro" id="IPR003313">
    <property type="entry name" value="AraC-bd"/>
</dbReference>
<dbReference type="InterPro" id="IPR018060">
    <property type="entry name" value="HTH_AraC"/>
</dbReference>
<protein>
    <submittedName>
        <fullName evidence="7">Helix-turn-helix transcriptional regulator</fullName>
    </submittedName>
</protein>
<evidence type="ECO:0000256" key="1">
    <source>
        <dbReference type="ARBA" id="ARBA00022491"/>
    </source>
</evidence>
<dbReference type="InterPro" id="IPR020449">
    <property type="entry name" value="Tscrpt_reg_AraC-type_HTH"/>
</dbReference>
<comment type="caution">
    <text evidence="7">The sequence shown here is derived from an EMBL/GenBank/DDBJ whole genome shotgun (WGS) entry which is preliminary data.</text>
</comment>
<dbReference type="PROSITE" id="PS00041">
    <property type="entry name" value="HTH_ARAC_FAMILY_1"/>
    <property type="match status" value="1"/>
</dbReference>
<dbReference type="InterPro" id="IPR018062">
    <property type="entry name" value="HTH_AraC-typ_CS"/>
</dbReference>
<evidence type="ECO:0000256" key="3">
    <source>
        <dbReference type="ARBA" id="ARBA00023125"/>
    </source>
</evidence>
<dbReference type="CDD" id="cd06124">
    <property type="entry name" value="cupin_NimR-like_N"/>
    <property type="match status" value="1"/>
</dbReference>
<evidence type="ECO:0000259" key="6">
    <source>
        <dbReference type="PROSITE" id="PS01124"/>
    </source>
</evidence>
<organism evidence="7 8">
    <name type="scientific">Dechloromonas agitata</name>
    <dbReference type="NCBI Taxonomy" id="73030"/>
    <lineage>
        <taxon>Bacteria</taxon>
        <taxon>Pseudomonadati</taxon>
        <taxon>Pseudomonadota</taxon>
        <taxon>Betaproteobacteria</taxon>
        <taxon>Rhodocyclales</taxon>
        <taxon>Azonexaceae</taxon>
        <taxon>Dechloromonas</taxon>
    </lineage>
</organism>
<dbReference type="Pfam" id="PF02311">
    <property type="entry name" value="AraC_binding"/>
    <property type="match status" value="1"/>
</dbReference>
<accession>A0A930BQW7</accession>
<keyword evidence="2" id="KW-0805">Transcription regulation</keyword>
<keyword evidence="3" id="KW-0238">DNA-binding</keyword>
<dbReference type="Pfam" id="PF12833">
    <property type="entry name" value="HTH_18"/>
    <property type="match status" value="1"/>
</dbReference>
<name>A0A930BQW7_9RHOO</name>
<dbReference type="SMART" id="SM00342">
    <property type="entry name" value="HTH_ARAC"/>
    <property type="match status" value="1"/>
</dbReference>
<dbReference type="InterPro" id="IPR011051">
    <property type="entry name" value="RmlC_Cupin_sf"/>
</dbReference>